<evidence type="ECO:0008006" key="3">
    <source>
        <dbReference type="Google" id="ProtNLM"/>
    </source>
</evidence>
<name>A0A1G5SEL6_9PROT</name>
<proteinExistence type="predicted"/>
<dbReference type="AlphaFoldDB" id="A0A1G5SEL6"/>
<evidence type="ECO:0000313" key="1">
    <source>
        <dbReference type="EMBL" id="SCZ85562.1"/>
    </source>
</evidence>
<protein>
    <recommendedName>
        <fullName evidence="3">Transposase</fullName>
    </recommendedName>
</protein>
<keyword evidence="2" id="KW-1185">Reference proteome</keyword>
<accession>A0A1G5SEL6</accession>
<dbReference type="Proteomes" id="UP000198729">
    <property type="component" value="Unassembled WGS sequence"/>
</dbReference>
<evidence type="ECO:0000313" key="2">
    <source>
        <dbReference type="Proteomes" id="UP000198729"/>
    </source>
</evidence>
<dbReference type="RefSeq" id="WP_176753884.1">
    <property type="nucleotide sequence ID" value="NZ_FMWO01000048.1"/>
</dbReference>
<dbReference type="EMBL" id="FMWO01000048">
    <property type="protein sequence ID" value="SCZ85562.1"/>
    <property type="molecule type" value="Genomic_DNA"/>
</dbReference>
<dbReference type="STRING" id="51642.NSMM_400040"/>
<organism evidence="1 2">
    <name type="scientific">Nitrosomonas mobilis</name>
    <dbReference type="NCBI Taxonomy" id="51642"/>
    <lineage>
        <taxon>Bacteria</taxon>
        <taxon>Pseudomonadati</taxon>
        <taxon>Pseudomonadota</taxon>
        <taxon>Betaproteobacteria</taxon>
        <taxon>Nitrosomonadales</taxon>
        <taxon>Nitrosomonadaceae</taxon>
        <taxon>Nitrosomonas</taxon>
    </lineage>
</organism>
<sequence>MSKKRRKHSGEFKEKVALAAIQKDEATPQRQRDMEYITYRLIAGNDNS</sequence>
<reference evidence="1 2" key="1">
    <citation type="submission" date="2016-10" db="EMBL/GenBank/DDBJ databases">
        <authorList>
            <person name="de Groot N.N."/>
        </authorList>
    </citation>
    <scope>NUCLEOTIDE SEQUENCE [LARGE SCALE GENOMIC DNA]</scope>
    <source>
        <strain evidence="1">1</strain>
    </source>
</reference>
<gene>
    <name evidence="1" type="ORF">NSMM_400040</name>
</gene>